<dbReference type="Pfam" id="PF12836">
    <property type="entry name" value="HHH_3"/>
    <property type="match status" value="1"/>
</dbReference>
<dbReference type="GO" id="GO:0015627">
    <property type="term" value="C:type II protein secretion system complex"/>
    <property type="evidence" value="ECO:0007669"/>
    <property type="project" value="TreeGrafter"/>
</dbReference>
<keyword evidence="1" id="KW-1133">Transmembrane helix</keyword>
<evidence type="ECO:0000259" key="2">
    <source>
        <dbReference type="Pfam" id="PF10531"/>
    </source>
</evidence>
<dbReference type="InterPro" id="IPR019554">
    <property type="entry name" value="Soluble_ligand-bd"/>
</dbReference>
<gene>
    <name evidence="3" type="ORF">UV74_C0013G0006</name>
</gene>
<keyword evidence="1" id="KW-0812">Transmembrane</keyword>
<comment type="caution">
    <text evidence="3">The sequence shown here is derived from an EMBL/GenBank/DDBJ whole genome shotgun (WGS) entry which is preliminary data.</text>
</comment>
<name>A0A0G1DGR6_9BACT</name>
<reference evidence="3 4" key="1">
    <citation type="journal article" date="2015" name="Nature">
        <title>rRNA introns, odd ribosomes, and small enigmatic genomes across a large radiation of phyla.</title>
        <authorList>
            <person name="Brown C.T."/>
            <person name="Hug L.A."/>
            <person name="Thomas B.C."/>
            <person name="Sharon I."/>
            <person name="Castelle C.J."/>
            <person name="Singh A."/>
            <person name="Wilkins M.J."/>
            <person name="Williams K.H."/>
            <person name="Banfield J.F."/>
        </authorList>
    </citation>
    <scope>NUCLEOTIDE SEQUENCE [LARGE SCALE GENOMIC DNA]</scope>
</reference>
<evidence type="ECO:0000313" key="3">
    <source>
        <dbReference type="EMBL" id="KKS96884.1"/>
    </source>
</evidence>
<dbReference type="Pfam" id="PF10531">
    <property type="entry name" value="SLBB"/>
    <property type="match status" value="1"/>
</dbReference>
<evidence type="ECO:0000313" key="4">
    <source>
        <dbReference type="Proteomes" id="UP000034090"/>
    </source>
</evidence>
<dbReference type="Proteomes" id="UP000034090">
    <property type="component" value="Unassembled WGS sequence"/>
</dbReference>
<feature type="domain" description="Soluble ligand binding" evidence="2">
    <location>
        <begin position="56"/>
        <end position="96"/>
    </location>
</feature>
<proteinExistence type="predicted"/>
<protein>
    <submittedName>
        <fullName evidence="3">Competence protein ComEA helix-hairpin-helix repeat protein</fullName>
    </submittedName>
</protein>
<organism evidence="3 4">
    <name type="scientific">Candidatus Woesebacteria bacterium GW2011_GWB1_43_14</name>
    <dbReference type="NCBI Taxonomy" id="1618578"/>
    <lineage>
        <taxon>Bacteria</taxon>
        <taxon>Candidatus Woeseibacteriota</taxon>
    </lineage>
</organism>
<sequence length="195" mass="20594">MLEESLYRFRSQIILGLVGLGLAGAGLIMTKSSFFTPTKVEILGETSESTPSGSLVVEVSGSVTNPGVYELEASSRVEDALTAAGGLTSEADLDWIEKALNRAAKVVDGQKIYIPAKGEDAFSIATNNSGTSPTSGMVSINTASKSQLEALWGIGPATADKIIEARPFSSVEELLSKKILKSNVYEANKDKLTVY</sequence>
<evidence type="ECO:0000256" key="1">
    <source>
        <dbReference type="SAM" id="Phobius"/>
    </source>
</evidence>
<accession>A0A0G1DGR6</accession>
<dbReference type="Gene3D" id="3.10.560.10">
    <property type="entry name" value="Outer membrane lipoprotein wza domain like"/>
    <property type="match status" value="1"/>
</dbReference>
<dbReference type="AlphaFoldDB" id="A0A0G1DGR6"/>
<feature type="transmembrane region" description="Helical" evidence="1">
    <location>
        <begin position="12"/>
        <end position="29"/>
    </location>
</feature>
<dbReference type="GO" id="GO:0015628">
    <property type="term" value="P:protein secretion by the type II secretion system"/>
    <property type="evidence" value="ECO:0007669"/>
    <property type="project" value="TreeGrafter"/>
</dbReference>
<dbReference type="Gene3D" id="1.10.150.320">
    <property type="entry name" value="Photosystem II 12 kDa extrinsic protein"/>
    <property type="match status" value="1"/>
</dbReference>
<dbReference type="SUPFAM" id="SSF81585">
    <property type="entry name" value="PsbU/PolX domain-like"/>
    <property type="match status" value="1"/>
</dbReference>
<dbReference type="PATRIC" id="fig|1618578.3.peg.346"/>
<dbReference type="STRING" id="1618578.UV74_C0013G0006"/>
<dbReference type="InterPro" id="IPR051675">
    <property type="entry name" value="Endo/Exo/Phosphatase_dom_1"/>
</dbReference>
<dbReference type="PANTHER" id="PTHR21180">
    <property type="entry name" value="ENDONUCLEASE/EXONUCLEASE/PHOSPHATASE FAMILY DOMAIN-CONTAINING PROTEIN 1"/>
    <property type="match status" value="1"/>
</dbReference>
<dbReference type="EMBL" id="LCFQ01000013">
    <property type="protein sequence ID" value="KKS96884.1"/>
    <property type="molecule type" value="Genomic_DNA"/>
</dbReference>
<keyword evidence="1" id="KW-0472">Membrane</keyword>
<dbReference type="PANTHER" id="PTHR21180:SF32">
    <property type="entry name" value="ENDONUCLEASE_EXONUCLEASE_PHOSPHATASE FAMILY DOMAIN-CONTAINING PROTEIN 1"/>
    <property type="match status" value="1"/>
</dbReference>